<evidence type="ECO:0000313" key="2">
    <source>
        <dbReference type="EMBL" id="MBW47897.1"/>
    </source>
</evidence>
<organism evidence="2">
    <name type="scientific">Anopheles triannulatus</name>
    <dbReference type="NCBI Taxonomy" id="58253"/>
    <lineage>
        <taxon>Eukaryota</taxon>
        <taxon>Metazoa</taxon>
        <taxon>Ecdysozoa</taxon>
        <taxon>Arthropoda</taxon>
        <taxon>Hexapoda</taxon>
        <taxon>Insecta</taxon>
        <taxon>Pterygota</taxon>
        <taxon>Neoptera</taxon>
        <taxon>Endopterygota</taxon>
        <taxon>Diptera</taxon>
        <taxon>Nematocera</taxon>
        <taxon>Culicoidea</taxon>
        <taxon>Culicidae</taxon>
        <taxon>Anophelinae</taxon>
        <taxon>Anopheles</taxon>
    </lineage>
</organism>
<feature type="signal peptide" evidence="1">
    <location>
        <begin position="1"/>
        <end position="17"/>
    </location>
</feature>
<sequence>MGMLFCTLVALVSYADPLSPSLHTSFEQCYCWRCLFTSITRTRAPSSFSDHLCHLLNAPLLSSVVESGNWGNLPHAASKRR</sequence>
<dbReference type="AlphaFoldDB" id="A0A2M4B4C1"/>
<protein>
    <submittedName>
        <fullName evidence="2">Putative secreted protein</fullName>
    </submittedName>
</protein>
<evidence type="ECO:0000256" key="1">
    <source>
        <dbReference type="SAM" id="SignalP"/>
    </source>
</evidence>
<feature type="chain" id="PRO_5014831088" evidence="1">
    <location>
        <begin position="18"/>
        <end position="81"/>
    </location>
</feature>
<name>A0A2M4B4C1_9DIPT</name>
<keyword evidence="1" id="KW-0732">Signal</keyword>
<proteinExistence type="predicted"/>
<reference evidence="2" key="1">
    <citation type="submission" date="2018-01" db="EMBL/GenBank/DDBJ databases">
        <title>An insight into the sialome of Amazonian anophelines.</title>
        <authorList>
            <person name="Ribeiro J.M."/>
            <person name="Scarpassa V."/>
            <person name="Calvo E."/>
        </authorList>
    </citation>
    <scope>NUCLEOTIDE SEQUENCE</scope>
    <source>
        <tissue evidence="2">Salivary glands</tissue>
    </source>
</reference>
<accession>A0A2M4B4C1</accession>
<dbReference type="EMBL" id="GGFK01014576">
    <property type="protein sequence ID" value="MBW47897.1"/>
    <property type="molecule type" value="Transcribed_RNA"/>
</dbReference>